<feature type="domain" description="BED-type" evidence="6">
    <location>
        <begin position="63"/>
        <end position="119"/>
    </location>
</feature>
<dbReference type="SUPFAM" id="SSF57667">
    <property type="entry name" value="beta-beta-alpha zinc fingers"/>
    <property type="match status" value="1"/>
</dbReference>
<keyword evidence="1" id="KW-0479">Metal-binding</keyword>
<dbReference type="PANTHER" id="PTHR34396">
    <property type="entry name" value="OS03G0264950 PROTEIN-RELATED"/>
    <property type="match status" value="1"/>
</dbReference>
<proteinExistence type="predicted"/>
<evidence type="ECO:0000256" key="4">
    <source>
        <dbReference type="PROSITE-ProRule" id="PRU00027"/>
    </source>
</evidence>
<evidence type="ECO:0000256" key="3">
    <source>
        <dbReference type="ARBA" id="ARBA00022833"/>
    </source>
</evidence>
<dbReference type="PANTHER" id="PTHR34396:SF27">
    <property type="entry name" value="OS08G0208700 PROTEIN"/>
    <property type="match status" value="1"/>
</dbReference>
<dbReference type="GO" id="GO:0006357">
    <property type="term" value="P:regulation of transcription by RNA polymerase II"/>
    <property type="evidence" value="ECO:0007669"/>
    <property type="project" value="TreeGrafter"/>
</dbReference>
<gene>
    <name evidence="7" type="ORF">Acr_08g0012500</name>
</gene>
<reference evidence="7 8" key="1">
    <citation type="submission" date="2019-07" db="EMBL/GenBank/DDBJ databases">
        <title>De Novo Assembly of kiwifruit Actinidia rufa.</title>
        <authorList>
            <person name="Sugita-Konishi S."/>
            <person name="Sato K."/>
            <person name="Mori E."/>
            <person name="Abe Y."/>
            <person name="Kisaki G."/>
            <person name="Hamano K."/>
            <person name="Suezawa K."/>
            <person name="Otani M."/>
            <person name="Fukuda T."/>
            <person name="Manabe T."/>
            <person name="Gomi K."/>
            <person name="Tabuchi M."/>
            <person name="Akimitsu K."/>
            <person name="Kataoka I."/>
        </authorList>
    </citation>
    <scope>NUCLEOTIDE SEQUENCE [LARGE SCALE GENOMIC DNA]</scope>
    <source>
        <strain evidence="8">cv. Fuchu</strain>
    </source>
</reference>
<accession>A0A7J0F2F1</accession>
<feature type="region of interest" description="Disordered" evidence="5">
    <location>
        <begin position="1"/>
        <end position="65"/>
    </location>
</feature>
<dbReference type="GO" id="GO:0005634">
    <property type="term" value="C:nucleus"/>
    <property type="evidence" value="ECO:0007669"/>
    <property type="project" value="TreeGrafter"/>
</dbReference>
<protein>
    <recommendedName>
        <fullName evidence="6">BED-type domain-containing protein</fullName>
    </recommendedName>
</protein>
<dbReference type="Pfam" id="PF02892">
    <property type="entry name" value="zf-BED"/>
    <property type="match status" value="1"/>
</dbReference>
<name>A0A7J0F2F1_9ERIC</name>
<comment type="caution">
    <text evidence="7">The sequence shown here is derived from an EMBL/GenBank/DDBJ whole genome shotgun (WGS) entry which is preliminary data.</text>
</comment>
<organism evidence="7 8">
    <name type="scientific">Actinidia rufa</name>
    <dbReference type="NCBI Taxonomy" id="165716"/>
    <lineage>
        <taxon>Eukaryota</taxon>
        <taxon>Viridiplantae</taxon>
        <taxon>Streptophyta</taxon>
        <taxon>Embryophyta</taxon>
        <taxon>Tracheophyta</taxon>
        <taxon>Spermatophyta</taxon>
        <taxon>Magnoliopsida</taxon>
        <taxon>eudicotyledons</taxon>
        <taxon>Gunneridae</taxon>
        <taxon>Pentapetalae</taxon>
        <taxon>asterids</taxon>
        <taxon>Ericales</taxon>
        <taxon>Actinidiaceae</taxon>
        <taxon>Actinidia</taxon>
    </lineage>
</organism>
<dbReference type="EMBL" id="BJWL01000008">
    <property type="protein sequence ID" value="GFY92854.1"/>
    <property type="molecule type" value="Genomic_DNA"/>
</dbReference>
<evidence type="ECO:0000259" key="6">
    <source>
        <dbReference type="PROSITE" id="PS50808"/>
    </source>
</evidence>
<dbReference type="Proteomes" id="UP000585474">
    <property type="component" value="Unassembled WGS sequence"/>
</dbReference>
<dbReference type="InterPro" id="IPR003656">
    <property type="entry name" value="Znf_BED"/>
</dbReference>
<keyword evidence="3" id="KW-0862">Zinc</keyword>
<dbReference type="OrthoDB" id="1745426at2759"/>
<feature type="compositionally biased region" description="Polar residues" evidence="5">
    <location>
        <begin position="7"/>
        <end position="35"/>
    </location>
</feature>
<evidence type="ECO:0000256" key="5">
    <source>
        <dbReference type="SAM" id="MobiDB-lite"/>
    </source>
</evidence>
<dbReference type="InterPro" id="IPR053031">
    <property type="entry name" value="Cuticle_assoc_protein"/>
</dbReference>
<dbReference type="PROSITE" id="PS50808">
    <property type="entry name" value="ZF_BED"/>
    <property type="match status" value="1"/>
</dbReference>
<sequence>MDANAISHGQGTAQAAGNDMTRTQVTEQDTTQAEVTSKRCRKNNKGKPPKPHNDNAVEKGSGRVPSRAWTHFNKLESENSTRKAECKYCKKVYVADSKFHGTSNLLSHAATCAKNPYTAEVNGQKTLGFQPKKDGEEGVELVSMSFSVEAARKALAEMIVTDELSFSASEASNFEVDDDCDDPHALIACQFSSYLEEEYSSVCKNEVDNSLQISLRKAMDSVEDFEKQCEIG</sequence>
<feature type="compositionally biased region" description="Basic residues" evidence="5">
    <location>
        <begin position="38"/>
        <end position="50"/>
    </location>
</feature>
<evidence type="ECO:0000313" key="8">
    <source>
        <dbReference type="Proteomes" id="UP000585474"/>
    </source>
</evidence>
<evidence type="ECO:0000256" key="1">
    <source>
        <dbReference type="ARBA" id="ARBA00022723"/>
    </source>
</evidence>
<evidence type="ECO:0000313" key="7">
    <source>
        <dbReference type="EMBL" id="GFY92854.1"/>
    </source>
</evidence>
<dbReference type="SMART" id="SM00614">
    <property type="entry name" value="ZnF_BED"/>
    <property type="match status" value="1"/>
</dbReference>
<dbReference type="GO" id="GO:0008270">
    <property type="term" value="F:zinc ion binding"/>
    <property type="evidence" value="ECO:0007669"/>
    <property type="project" value="UniProtKB-KW"/>
</dbReference>
<evidence type="ECO:0000256" key="2">
    <source>
        <dbReference type="ARBA" id="ARBA00022771"/>
    </source>
</evidence>
<dbReference type="InterPro" id="IPR036236">
    <property type="entry name" value="Znf_C2H2_sf"/>
</dbReference>
<feature type="compositionally biased region" description="Basic and acidic residues" evidence="5">
    <location>
        <begin position="51"/>
        <end position="61"/>
    </location>
</feature>
<keyword evidence="2 4" id="KW-0863">Zinc-finger</keyword>
<dbReference type="AlphaFoldDB" id="A0A7J0F2F1"/>
<dbReference type="GO" id="GO:1990837">
    <property type="term" value="F:sequence-specific double-stranded DNA binding"/>
    <property type="evidence" value="ECO:0007669"/>
    <property type="project" value="TreeGrafter"/>
</dbReference>
<keyword evidence="8" id="KW-1185">Reference proteome</keyword>